<dbReference type="EMBL" id="CATQJL010000001">
    <property type="protein sequence ID" value="CAJ0591674.1"/>
    <property type="molecule type" value="Genomic_DNA"/>
</dbReference>
<comment type="caution">
    <text evidence="2">The sequence shown here is derived from an EMBL/GenBank/DDBJ whole genome shotgun (WGS) entry which is preliminary data.</text>
</comment>
<sequence>MSDEKYEIKRILAERRVEGKPDKMEYLVDWEPTWVFDTDMHAKLLDDYHYSVVVLGPMNTPENCQKKHIREMDIVVQRESKKDKDNMKDAVILELMPYEQVKKLYPDELFAYIESTCSIPEDMCQPYEKTETKAKKKRTKTKKRSKSKNTSQ</sequence>
<evidence type="ECO:0000256" key="1">
    <source>
        <dbReference type="SAM" id="MobiDB-lite"/>
    </source>
</evidence>
<keyword evidence="3" id="KW-1185">Reference proteome</keyword>
<evidence type="ECO:0000313" key="2">
    <source>
        <dbReference type="EMBL" id="CAJ0591674.1"/>
    </source>
</evidence>
<proteinExistence type="predicted"/>
<reference evidence="2" key="1">
    <citation type="submission" date="2023-07" db="EMBL/GenBank/DDBJ databases">
        <authorList>
            <consortium name="CYATHOMIX"/>
        </authorList>
    </citation>
    <scope>NUCLEOTIDE SEQUENCE</scope>
    <source>
        <strain evidence="2">N/A</strain>
    </source>
</reference>
<name>A0AA36DRY7_CYLNA</name>
<accession>A0AA36DRY7</accession>
<evidence type="ECO:0000313" key="3">
    <source>
        <dbReference type="Proteomes" id="UP001176961"/>
    </source>
</evidence>
<gene>
    <name evidence="2" type="ORF">CYNAS_LOCUS3657</name>
</gene>
<dbReference type="InterPro" id="IPR016197">
    <property type="entry name" value="Chromo-like_dom_sf"/>
</dbReference>
<dbReference type="CDD" id="cd00024">
    <property type="entry name" value="CD_CSD"/>
    <property type="match status" value="1"/>
</dbReference>
<protein>
    <submittedName>
        <fullName evidence="2">Uncharacterized protein</fullName>
    </submittedName>
</protein>
<dbReference type="AlphaFoldDB" id="A0AA36DRY7"/>
<dbReference type="SUPFAM" id="SSF54160">
    <property type="entry name" value="Chromo domain-like"/>
    <property type="match status" value="1"/>
</dbReference>
<feature type="compositionally biased region" description="Basic residues" evidence="1">
    <location>
        <begin position="134"/>
        <end position="152"/>
    </location>
</feature>
<dbReference type="Proteomes" id="UP001176961">
    <property type="component" value="Unassembled WGS sequence"/>
</dbReference>
<feature type="region of interest" description="Disordered" evidence="1">
    <location>
        <begin position="128"/>
        <end position="152"/>
    </location>
</feature>
<organism evidence="2 3">
    <name type="scientific">Cylicocyclus nassatus</name>
    <name type="common">Nematode worm</name>
    <dbReference type="NCBI Taxonomy" id="53992"/>
    <lineage>
        <taxon>Eukaryota</taxon>
        <taxon>Metazoa</taxon>
        <taxon>Ecdysozoa</taxon>
        <taxon>Nematoda</taxon>
        <taxon>Chromadorea</taxon>
        <taxon>Rhabditida</taxon>
        <taxon>Rhabditina</taxon>
        <taxon>Rhabditomorpha</taxon>
        <taxon>Strongyloidea</taxon>
        <taxon>Strongylidae</taxon>
        <taxon>Cylicocyclus</taxon>
    </lineage>
</organism>
<dbReference type="Gene3D" id="2.40.50.40">
    <property type="match status" value="1"/>
</dbReference>